<dbReference type="PaxDb" id="411902-CLOBOL_06045"/>
<comment type="caution">
    <text evidence="2">The sequence shown here is derived from an EMBL/GenBank/DDBJ whole genome shotgun (WGS) entry which is preliminary data.</text>
</comment>
<sequence length="155" mass="17594">MPLAEKGNEKANEKIHLQKRRIGMKNTDKGYFERFSFGDSPEMADELLALVLAGKKTATVSVILEDEKAPSVGDLSLVLDGRSTPACVIKTVHVETVRFCGLTWDMVKLEGEDENFEQWKSGNIRYWTRDAAKRGYTFTDQTLITFERFEVVEVL</sequence>
<gene>
    <name evidence="2" type="ORF">CLOBOL_06045</name>
</gene>
<dbReference type="HOGENOM" id="CLU_102450_2_0_9"/>
<dbReference type="AlphaFoldDB" id="A8S2D7"/>
<dbReference type="InterPro" id="IPR009326">
    <property type="entry name" value="DUF984"/>
</dbReference>
<dbReference type="Gene3D" id="3.10.400.10">
    <property type="entry name" value="Sulfate adenylyltransferase"/>
    <property type="match status" value="1"/>
</dbReference>
<reference evidence="2 3" key="2">
    <citation type="submission" date="2007-09" db="EMBL/GenBank/DDBJ databases">
        <title>Draft genome sequence of Clostridium bolteae (ATCC BAA-613).</title>
        <authorList>
            <person name="Sudarsanam P."/>
            <person name="Ley R."/>
            <person name="Guruge J."/>
            <person name="Turnbaugh P.J."/>
            <person name="Mahowald M."/>
            <person name="Liep D."/>
            <person name="Gordon J."/>
        </authorList>
    </citation>
    <scope>NUCLEOTIDE SEQUENCE [LARGE SCALE GENOMIC DNA]</scope>
    <source>
        <strain evidence="3">ATCC BAA-613 / DSM 15670 / CCUG 46953 / JCM 12243 / WAL 16351</strain>
    </source>
</reference>
<dbReference type="CDD" id="cd06553">
    <property type="entry name" value="ASCH_Ef3133_like"/>
    <property type="match status" value="1"/>
</dbReference>
<evidence type="ECO:0000313" key="2">
    <source>
        <dbReference type="EMBL" id="EDP13480.1"/>
    </source>
</evidence>
<dbReference type="Pfam" id="PF04266">
    <property type="entry name" value="ASCH"/>
    <property type="match status" value="1"/>
</dbReference>
<name>A8S2D7_ENTBW</name>
<dbReference type="eggNOG" id="COG4405">
    <property type="taxonomic scope" value="Bacteria"/>
</dbReference>
<dbReference type="SMART" id="SM01022">
    <property type="entry name" value="ASCH"/>
    <property type="match status" value="1"/>
</dbReference>
<dbReference type="InterPro" id="IPR015947">
    <property type="entry name" value="PUA-like_sf"/>
</dbReference>
<reference evidence="2 3" key="1">
    <citation type="submission" date="2007-08" db="EMBL/GenBank/DDBJ databases">
        <authorList>
            <person name="Fulton L."/>
            <person name="Clifton S."/>
            <person name="Fulton B."/>
            <person name="Xu J."/>
            <person name="Minx P."/>
            <person name="Pepin K.H."/>
            <person name="Johnson M."/>
            <person name="Thiruvilangam P."/>
            <person name="Bhonagiri V."/>
            <person name="Nash W.E."/>
            <person name="Mardis E.R."/>
            <person name="Wilson R.K."/>
        </authorList>
    </citation>
    <scope>NUCLEOTIDE SEQUENCE [LARGE SCALE GENOMIC DNA]</scope>
    <source>
        <strain evidence="3">ATCC BAA-613 / DSM 15670 / CCUG 46953 / JCM 12243 / WAL 16351</strain>
    </source>
</reference>
<dbReference type="Proteomes" id="UP000005396">
    <property type="component" value="Unassembled WGS sequence"/>
</dbReference>
<proteinExistence type="predicted"/>
<protein>
    <recommendedName>
        <fullName evidence="1">ASCH domain-containing protein</fullName>
    </recommendedName>
</protein>
<feature type="domain" description="ASCH" evidence="1">
    <location>
        <begin position="35"/>
        <end position="153"/>
    </location>
</feature>
<accession>A8S2D7</accession>
<dbReference type="PANTHER" id="PTHR39203">
    <property type="entry name" value="CYTOPLASMIC PROTEIN-RELATED"/>
    <property type="match status" value="1"/>
</dbReference>
<dbReference type="SUPFAM" id="SSF88697">
    <property type="entry name" value="PUA domain-like"/>
    <property type="match status" value="1"/>
</dbReference>
<dbReference type="EMBL" id="ABCC02000047">
    <property type="protein sequence ID" value="EDP13480.1"/>
    <property type="molecule type" value="Genomic_DNA"/>
</dbReference>
<dbReference type="PANTHER" id="PTHR39203:SF1">
    <property type="entry name" value="CYTOPLASMIC PROTEIN"/>
    <property type="match status" value="1"/>
</dbReference>
<organism evidence="2 3">
    <name type="scientific">Enterocloster bolteae (strain ATCC BAA-613 / DSM 15670 / CCUG 46953 / JCM 12243 / WAL 16351)</name>
    <name type="common">Clostridium bolteae</name>
    <dbReference type="NCBI Taxonomy" id="411902"/>
    <lineage>
        <taxon>Bacteria</taxon>
        <taxon>Bacillati</taxon>
        <taxon>Bacillota</taxon>
        <taxon>Clostridia</taxon>
        <taxon>Lachnospirales</taxon>
        <taxon>Lachnospiraceae</taxon>
        <taxon>Enterocloster</taxon>
    </lineage>
</organism>
<evidence type="ECO:0000313" key="3">
    <source>
        <dbReference type="Proteomes" id="UP000005396"/>
    </source>
</evidence>
<evidence type="ECO:0000259" key="1">
    <source>
        <dbReference type="SMART" id="SM01022"/>
    </source>
</evidence>
<dbReference type="InterPro" id="IPR007374">
    <property type="entry name" value="ASCH_domain"/>
</dbReference>